<dbReference type="KEGG" id="maes:Ga0123461_1368"/>
<sequence length="65" mass="7655">MNPENLSIDALQIFNNLPSELQQQAIQLCGSHSEDEAVYLVALRNMNERERRKLLFRLSRKRWGL</sequence>
<evidence type="ECO:0000313" key="1">
    <source>
        <dbReference type="EMBL" id="ATX79784.1"/>
    </source>
</evidence>
<dbReference type="AlphaFoldDB" id="A0A2K8L489"/>
<evidence type="ECO:0000313" key="2">
    <source>
        <dbReference type="Proteomes" id="UP000231701"/>
    </source>
</evidence>
<organism evidence="1 2">
    <name type="scientific">Mariprofundus aestuarium</name>
    <dbReference type="NCBI Taxonomy" id="1921086"/>
    <lineage>
        <taxon>Bacteria</taxon>
        <taxon>Pseudomonadati</taxon>
        <taxon>Pseudomonadota</taxon>
        <taxon>Candidatius Mariprofundia</taxon>
        <taxon>Mariprofundales</taxon>
        <taxon>Mariprofundaceae</taxon>
        <taxon>Mariprofundus</taxon>
    </lineage>
</organism>
<dbReference type="Proteomes" id="UP000231701">
    <property type="component" value="Chromosome"/>
</dbReference>
<name>A0A2K8L489_MARES</name>
<accession>A0A2K8L489</accession>
<protein>
    <submittedName>
        <fullName evidence="1">Uncharacterized protein</fullName>
    </submittedName>
</protein>
<keyword evidence="2" id="KW-1185">Reference proteome</keyword>
<reference evidence="1 2" key="1">
    <citation type="submission" date="2016-12" db="EMBL/GenBank/DDBJ databases">
        <title>Isolation and genomic insights into novel planktonic Zetaproteobacteria from stratified waters of the Chesapeake Bay.</title>
        <authorList>
            <person name="McAllister S.M."/>
            <person name="Kato S."/>
            <person name="Chan C.S."/>
            <person name="Chiu B.K."/>
            <person name="Field E.K."/>
        </authorList>
    </citation>
    <scope>NUCLEOTIDE SEQUENCE [LARGE SCALE GENOMIC DNA]</scope>
    <source>
        <strain evidence="1 2">CP-5</strain>
    </source>
</reference>
<dbReference type="EMBL" id="CP018799">
    <property type="protein sequence ID" value="ATX79784.1"/>
    <property type="molecule type" value="Genomic_DNA"/>
</dbReference>
<proteinExistence type="predicted"/>
<gene>
    <name evidence="1" type="ORF">Ga0123461_1368</name>
</gene>
<dbReference type="RefSeq" id="WP_232710060.1">
    <property type="nucleotide sequence ID" value="NZ_CP018799.1"/>
</dbReference>